<evidence type="ECO:0000313" key="3">
    <source>
        <dbReference type="Proteomes" id="UP000076580"/>
    </source>
</evidence>
<dbReference type="Proteomes" id="UP000076580">
    <property type="component" value="Chromosome 02"/>
</dbReference>
<protein>
    <submittedName>
        <fullName evidence="2">Uncharacterized protein</fullName>
    </submittedName>
</protein>
<dbReference type="InParanoid" id="A0A151GLZ9"/>
<feature type="region of interest" description="Disordered" evidence="1">
    <location>
        <begin position="20"/>
        <end position="39"/>
    </location>
</feature>
<evidence type="ECO:0000313" key="2">
    <source>
        <dbReference type="EMBL" id="KYK58130.1"/>
    </source>
</evidence>
<name>A0A151GLZ9_DRECN</name>
<reference evidence="2 3" key="1">
    <citation type="journal article" date="2016" name="Sci. Rep.">
        <title>Insights into Adaptations to a Near-Obligate Nematode Endoparasitic Lifestyle from the Finished Genome of Drechmeria coniospora.</title>
        <authorList>
            <person name="Zhang L."/>
            <person name="Zhou Z."/>
            <person name="Guo Q."/>
            <person name="Fokkens L."/>
            <person name="Miskei M."/>
            <person name="Pocsi I."/>
            <person name="Zhang W."/>
            <person name="Chen M."/>
            <person name="Wang L."/>
            <person name="Sun Y."/>
            <person name="Donzelli B.G."/>
            <person name="Gibson D.M."/>
            <person name="Nelson D.R."/>
            <person name="Luo J.G."/>
            <person name="Rep M."/>
            <person name="Liu H."/>
            <person name="Yang S."/>
            <person name="Wang J."/>
            <person name="Krasnoff S.B."/>
            <person name="Xu Y."/>
            <person name="Molnar I."/>
            <person name="Lin M."/>
        </authorList>
    </citation>
    <scope>NUCLEOTIDE SEQUENCE [LARGE SCALE GENOMIC DNA]</scope>
    <source>
        <strain evidence="2 3">ARSEF 6962</strain>
    </source>
</reference>
<proteinExistence type="predicted"/>
<dbReference type="RefSeq" id="XP_040657482.1">
    <property type="nucleotide sequence ID" value="XM_040802449.1"/>
</dbReference>
<dbReference type="GeneID" id="63717786"/>
<evidence type="ECO:0000256" key="1">
    <source>
        <dbReference type="SAM" id="MobiDB-lite"/>
    </source>
</evidence>
<comment type="caution">
    <text evidence="2">The sequence shown here is derived from an EMBL/GenBank/DDBJ whole genome shotgun (WGS) entry which is preliminary data.</text>
</comment>
<dbReference type="STRING" id="98403.A0A151GLZ9"/>
<sequence length="287" mass="32138">MPQSADLLLPRANGIMMGSILPAAPTPSQPPSSQYSSGLAPRLAGVENLSESQKKCCDDLIILSSRANGTREVPSHESRHGLWRRVFSNHWTTDHPNKHPGPIRARRAVDAMTNIGTWRVDLPPSASLGKRKRNDHGRKNEHRKAGAAAFIKPNINWDDFGVSFSVCDANSANANAKYVSLREGWTLQQARAEAMIHWDERECQRVIEHNEDLVVCWARSRLITSLRALQSESHPITIPDEVTVNTDELVRLVTCADRVKEMATLIDESERIAGSRPIHRQRWQDAL</sequence>
<dbReference type="EMBL" id="LAYC01000002">
    <property type="protein sequence ID" value="KYK58130.1"/>
    <property type="molecule type" value="Genomic_DNA"/>
</dbReference>
<organism evidence="2 3">
    <name type="scientific">Drechmeria coniospora</name>
    <name type="common">Nematophagous fungus</name>
    <name type="synonym">Meria coniospora</name>
    <dbReference type="NCBI Taxonomy" id="98403"/>
    <lineage>
        <taxon>Eukaryota</taxon>
        <taxon>Fungi</taxon>
        <taxon>Dikarya</taxon>
        <taxon>Ascomycota</taxon>
        <taxon>Pezizomycotina</taxon>
        <taxon>Sordariomycetes</taxon>
        <taxon>Hypocreomycetidae</taxon>
        <taxon>Hypocreales</taxon>
        <taxon>Ophiocordycipitaceae</taxon>
        <taxon>Drechmeria</taxon>
    </lineage>
</organism>
<gene>
    <name evidence="2" type="ORF">DCS_05143</name>
</gene>
<accession>A0A151GLZ9</accession>
<dbReference type="AlphaFoldDB" id="A0A151GLZ9"/>
<keyword evidence="3" id="KW-1185">Reference proteome</keyword>
<feature type="region of interest" description="Disordered" evidence="1">
    <location>
        <begin position="123"/>
        <end position="144"/>
    </location>
</feature>
<feature type="compositionally biased region" description="Basic residues" evidence="1">
    <location>
        <begin position="129"/>
        <end position="142"/>
    </location>
</feature>